<organism evidence="1 2">
    <name type="scientific">Marvinbryantia formatexigens DSM 14469</name>
    <dbReference type="NCBI Taxonomy" id="478749"/>
    <lineage>
        <taxon>Bacteria</taxon>
        <taxon>Bacillati</taxon>
        <taxon>Bacillota</taxon>
        <taxon>Clostridia</taxon>
        <taxon>Lachnospirales</taxon>
        <taxon>Lachnospiraceae</taxon>
        <taxon>Marvinbryantia</taxon>
    </lineage>
</organism>
<name>C6LA03_9FIRM</name>
<dbReference type="AlphaFoldDB" id="C6LA03"/>
<comment type="caution">
    <text evidence="1">The sequence shown here is derived from an EMBL/GenBank/DDBJ whole genome shotgun (WGS) entry which is preliminary data.</text>
</comment>
<proteinExistence type="predicted"/>
<reference evidence="1" key="1">
    <citation type="submission" date="2009-07" db="EMBL/GenBank/DDBJ databases">
        <authorList>
            <person name="Weinstock G."/>
            <person name="Sodergren E."/>
            <person name="Clifton S."/>
            <person name="Fulton L."/>
            <person name="Fulton B."/>
            <person name="Courtney L."/>
            <person name="Fronick C."/>
            <person name="Harrison M."/>
            <person name="Strong C."/>
            <person name="Farmer C."/>
            <person name="Delahaunty K."/>
            <person name="Markovic C."/>
            <person name="Hall O."/>
            <person name="Minx P."/>
            <person name="Tomlinson C."/>
            <person name="Mitreva M."/>
            <person name="Nelson J."/>
            <person name="Hou S."/>
            <person name="Wollam A."/>
            <person name="Pepin K.H."/>
            <person name="Johnson M."/>
            <person name="Bhonagiri V."/>
            <person name="Nash W.E."/>
            <person name="Warren W."/>
            <person name="Chinwalla A."/>
            <person name="Mardis E.R."/>
            <person name="Wilson R.K."/>
        </authorList>
    </citation>
    <scope>NUCLEOTIDE SEQUENCE [LARGE SCALE GENOMIC DNA]</scope>
    <source>
        <strain evidence="1">DSM 14469</strain>
    </source>
</reference>
<dbReference type="EMBL" id="ACCL02000002">
    <property type="protein sequence ID" value="EET62410.1"/>
    <property type="molecule type" value="Genomic_DNA"/>
</dbReference>
<evidence type="ECO:0000313" key="1">
    <source>
        <dbReference type="EMBL" id="EET62410.1"/>
    </source>
</evidence>
<protein>
    <submittedName>
        <fullName evidence="1">Uncharacterized protein</fullName>
    </submittedName>
</protein>
<gene>
    <name evidence="1" type="ORF">BRYFOR_05445</name>
</gene>
<evidence type="ECO:0000313" key="2">
    <source>
        <dbReference type="Proteomes" id="UP000005561"/>
    </source>
</evidence>
<accession>C6LA03</accession>
<sequence>MQCIFFCALLQYRCSKEGYLMSERDIDIDNMQCRVFRIAQTRWKKSP</sequence>
<dbReference type="Proteomes" id="UP000005561">
    <property type="component" value="Unassembled WGS sequence"/>
</dbReference>
<keyword evidence="2" id="KW-1185">Reference proteome</keyword>